<dbReference type="RefSeq" id="WP_227259568.1">
    <property type="nucleotide sequence ID" value="NZ_BAAADU010000002.1"/>
</dbReference>
<dbReference type="Pfam" id="PF13646">
    <property type="entry name" value="HEAT_2"/>
    <property type="match status" value="1"/>
</dbReference>
<organism evidence="2 3">
    <name type="scientific">Salarchaeum japonicum</name>
    <dbReference type="NCBI Taxonomy" id="555573"/>
    <lineage>
        <taxon>Archaea</taxon>
        <taxon>Methanobacteriati</taxon>
        <taxon>Methanobacteriota</taxon>
        <taxon>Stenosarchaea group</taxon>
        <taxon>Halobacteria</taxon>
        <taxon>Halobacteriales</taxon>
        <taxon>Halobacteriaceae</taxon>
    </lineage>
</organism>
<evidence type="ECO:0000256" key="1">
    <source>
        <dbReference type="SAM" id="MobiDB-lite"/>
    </source>
</evidence>
<evidence type="ECO:0000313" key="3">
    <source>
        <dbReference type="Proteomes" id="UP001500194"/>
    </source>
</evidence>
<dbReference type="Proteomes" id="UP001500194">
    <property type="component" value="Unassembled WGS sequence"/>
</dbReference>
<dbReference type="EMBL" id="BAAADU010000002">
    <property type="protein sequence ID" value="GAA0658410.1"/>
    <property type="molecule type" value="Genomic_DNA"/>
</dbReference>
<dbReference type="GeneID" id="68572969"/>
<evidence type="ECO:0000313" key="2">
    <source>
        <dbReference type="EMBL" id="GAA0658410.1"/>
    </source>
</evidence>
<sequence length="435" mass="46763">MSDEDADSADQPAENDADAEAEAETDAAEPEPGTVAAFEERLDDAEAALDDAETEADLDDVDELLDDIEADLDDADLPEPDEDEEDADDPREELESRLSDVRSGVEDQRGPYAEDVVSDVNGVKTTVEGTRWTADGRDAVVEAVQAFAATVNDTLDADVSAPDDLDVSAFDDLVAAVEDAGLDADEDADEIAALLDATDTLEAGVEDAEEWTDLSVREQLRRDGYYEALGGKFKDFPPEWSALKEWQKRDDAEMVLLLIEKMGDSEYMKRHALDALKHMGNENALDKLSELANRREIPAIEAIGKIGSEDGLDAVQEYTASESNPELQKAGLRAVAEIGAEEATQDVANQLVAENESVRSVAARSLGLIGDTRAIDPLAGVLGDEDESESVRASAAWALVQIGTERALDAAAEYADERSFIIQQEAQKAVAALDA</sequence>
<dbReference type="SUPFAM" id="SSF48371">
    <property type="entry name" value="ARM repeat"/>
    <property type="match status" value="1"/>
</dbReference>
<feature type="compositionally biased region" description="Acidic residues" evidence="1">
    <location>
        <begin position="41"/>
        <end position="92"/>
    </location>
</feature>
<reference evidence="2 3" key="1">
    <citation type="journal article" date="2019" name="Int. J. Syst. Evol. Microbiol.">
        <title>The Global Catalogue of Microorganisms (GCM) 10K type strain sequencing project: providing services to taxonomists for standard genome sequencing and annotation.</title>
        <authorList>
            <consortium name="The Broad Institute Genomics Platform"/>
            <consortium name="The Broad Institute Genome Sequencing Center for Infectious Disease"/>
            <person name="Wu L."/>
            <person name="Ma J."/>
        </authorList>
    </citation>
    <scope>NUCLEOTIDE SEQUENCE [LARGE SCALE GENOMIC DNA]</scope>
    <source>
        <strain evidence="2 3">JCM 16327</strain>
    </source>
</reference>
<dbReference type="InterPro" id="IPR004155">
    <property type="entry name" value="PBS_lyase_HEAT"/>
</dbReference>
<proteinExistence type="predicted"/>
<dbReference type="Gene3D" id="1.25.10.10">
    <property type="entry name" value="Leucine-rich Repeat Variant"/>
    <property type="match status" value="1"/>
</dbReference>
<dbReference type="InterPro" id="IPR011989">
    <property type="entry name" value="ARM-like"/>
</dbReference>
<feature type="compositionally biased region" description="Basic and acidic residues" evidence="1">
    <location>
        <begin position="93"/>
        <end position="109"/>
    </location>
</feature>
<dbReference type="PANTHER" id="PTHR12697:SF5">
    <property type="entry name" value="DEOXYHYPUSINE HYDROXYLASE"/>
    <property type="match status" value="1"/>
</dbReference>
<keyword evidence="3" id="KW-1185">Reference proteome</keyword>
<feature type="compositionally biased region" description="Acidic residues" evidence="1">
    <location>
        <begin position="1"/>
        <end position="29"/>
    </location>
</feature>
<dbReference type="GO" id="GO:0016491">
    <property type="term" value="F:oxidoreductase activity"/>
    <property type="evidence" value="ECO:0007669"/>
    <property type="project" value="TreeGrafter"/>
</dbReference>
<dbReference type="SMART" id="SM00567">
    <property type="entry name" value="EZ_HEAT"/>
    <property type="match status" value="3"/>
</dbReference>
<comment type="caution">
    <text evidence="2">The sequence shown here is derived from an EMBL/GenBank/DDBJ whole genome shotgun (WGS) entry which is preliminary data.</text>
</comment>
<feature type="region of interest" description="Disordered" evidence="1">
    <location>
        <begin position="1"/>
        <end position="117"/>
    </location>
</feature>
<protein>
    <submittedName>
        <fullName evidence="2">HEAT repeat domain-containing protein</fullName>
    </submittedName>
</protein>
<dbReference type="AlphaFoldDB" id="A0AAV3T307"/>
<gene>
    <name evidence="2" type="ORF">GCM10009019_23460</name>
</gene>
<dbReference type="InterPro" id="IPR016024">
    <property type="entry name" value="ARM-type_fold"/>
</dbReference>
<name>A0AAV3T307_9EURY</name>
<accession>A0AAV3T307</accession>
<dbReference type="PANTHER" id="PTHR12697">
    <property type="entry name" value="PBS LYASE HEAT-LIKE PROTEIN"/>
    <property type="match status" value="1"/>
</dbReference>